<keyword evidence="3" id="KW-1185">Reference proteome</keyword>
<dbReference type="Proteomes" id="UP000031512">
    <property type="component" value="Unassembled WGS sequence"/>
</dbReference>
<feature type="region of interest" description="Disordered" evidence="1">
    <location>
        <begin position="309"/>
        <end position="350"/>
    </location>
</feature>
<accession>L1LAI5</accession>
<dbReference type="AlphaFoldDB" id="L1LAI5"/>
<evidence type="ECO:0000313" key="3">
    <source>
        <dbReference type="Proteomes" id="UP000031512"/>
    </source>
</evidence>
<feature type="compositionally biased region" description="Low complexity" evidence="1">
    <location>
        <begin position="327"/>
        <end position="346"/>
    </location>
</feature>
<evidence type="ECO:0000256" key="1">
    <source>
        <dbReference type="SAM" id="MobiDB-lite"/>
    </source>
</evidence>
<name>L1LAI5_THEEQ</name>
<dbReference type="EMBL" id="ACOU01000007">
    <property type="protein sequence ID" value="EKX72280.1"/>
    <property type="molecule type" value="Genomic_DNA"/>
</dbReference>
<sequence length="397" mass="42910">MAKVVIDLSQKRNDGNPITYQASTSTGTGKQITVKKTSEPPGSNFYKYTHRDSTGEPFTLLEVKDDSSAKIPVIGRIERVTSVSAHYWASDTSKSLIVGVTTKGGTTYYSKDNNSSTGWIGQHQLSGEALETKLDNLNCLFNRAVAINLTENAHGTGNKYCCTYHSTSTGKISVTSGKVSCEIHKSTSSVPYFKHDVDQGILVAGIYYRDRSNKKRINIPNLENSGNSSLTVYAFYCNGKNPLLIYVEGGDKVKGWYQNGNGDEEWKNVSGKLQGITPINFGSLKCNQWNELVTVLKSTGGCSSYKPCPEPPKAASQKNPDPPEPASPQASAEESTPTAQTASQTTGETAKVTGAEPFAFATLGYALSGSLAGAGATFFGGWKLYNRYKGDHWVRQI</sequence>
<dbReference type="GeneID" id="15804144"/>
<dbReference type="KEGG" id="beq:BEWA_047450"/>
<protein>
    <submittedName>
        <fullName evidence="2">Uncharacterized protein</fullName>
    </submittedName>
</protein>
<comment type="caution">
    <text evidence="2">The sequence shown here is derived from an EMBL/GenBank/DDBJ whole genome shotgun (WGS) entry which is preliminary data.</text>
</comment>
<dbReference type="RefSeq" id="XP_004831732.1">
    <property type="nucleotide sequence ID" value="XM_004831675.1"/>
</dbReference>
<gene>
    <name evidence="2" type="ORF">BEWA_047450</name>
</gene>
<evidence type="ECO:0000313" key="2">
    <source>
        <dbReference type="EMBL" id="EKX72280.1"/>
    </source>
</evidence>
<dbReference type="VEuPathDB" id="PiroplasmaDB:BEWA_047450"/>
<proteinExistence type="predicted"/>
<organism evidence="2 3">
    <name type="scientific">Theileria equi strain WA</name>
    <dbReference type="NCBI Taxonomy" id="1537102"/>
    <lineage>
        <taxon>Eukaryota</taxon>
        <taxon>Sar</taxon>
        <taxon>Alveolata</taxon>
        <taxon>Apicomplexa</taxon>
        <taxon>Aconoidasida</taxon>
        <taxon>Piroplasmida</taxon>
        <taxon>Theileriidae</taxon>
        <taxon>Theileria</taxon>
    </lineage>
</organism>
<reference evidence="2 3" key="1">
    <citation type="journal article" date="2012" name="BMC Genomics">
        <title>Comparative genomic analysis and phylogenetic position of Theileria equi.</title>
        <authorList>
            <person name="Kappmeyer L.S."/>
            <person name="Thiagarajan M."/>
            <person name="Herndon D.R."/>
            <person name="Ramsay J.D."/>
            <person name="Caler E."/>
            <person name="Djikeng A."/>
            <person name="Gillespie J.J."/>
            <person name="Lau A.O."/>
            <person name="Roalson E.H."/>
            <person name="Silva J.C."/>
            <person name="Silva M.G."/>
            <person name="Suarez C.E."/>
            <person name="Ueti M.W."/>
            <person name="Nene V.M."/>
            <person name="Mealey R.H."/>
            <person name="Knowles D.P."/>
            <person name="Brayton K.A."/>
        </authorList>
    </citation>
    <scope>NUCLEOTIDE SEQUENCE [LARGE SCALE GENOMIC DNA]</scope>
    <source>
        <strain evidence="2 3">WA</strain>
    </source>
</reference>